<evidence type="ECO:0000256" key="3">
    <source>
        <dbReference type="SAM" id="MobiDB-lite"/>
    </source>
</evidence>
<feature type="domain" description="Zn(2)-C6 fungal-type" evidence="4">
    <location>
        <begin position="19"/>
        <end position="47"/>
    </location>
</feature>
<dbReference type="PANTHER" id="PTHR37534">
    <property type="entry name" value="TRANSCRIPTIONAL ACTIVATOR PROTEIN UGA3"/>
    <property type="match status" value="1"/>
</dbReference>
<gene>
    <name evidence="5" type="ORF">JI435_117920</name>
</gene>
<dbReference type="InterPro" id="IPR021858">
    <property type="entry name" value="Fun_TF"/>
</dbReference>
<dbReference type="Proteomes" id="UP000663193">
    <property type="component" value="Chromosome 20"/>
</dbReference>
<dbReference type="VEuPathDB" id="FungiDB:JI435_117920"/>
<dbReference type="OrthoDB" id="3687265at2759"/>
<dbReference type="OMA" id="PWTGICT"/>
<dbReference type="SMART" id="SM00066">
    <property type="entry name" value="GAL4"/>
    <property type="match status" value="1"/>
</dbReference>
<dbReference type="PROSITE" id="PS50048">
    <property type="entry name" value="ZN2_CY6_FUNGAL_2"/>
    <property type="match status" value="1"/>
</dbReference>
<keyword evidence="2" id="KW-0539">Nucleus</keyword>
<dbReference type="Pfam" id="PF11951">
    <property type="entry name" value="Fungal_trans_2"/>
    <property type="match status" value="1"/>
</dbReference>
<feature type="region of interest" description="Disordered" evidence="3">
    <location>
        <begin position="112"/>
        <end position="141"/>
    </location>
</feature>
<dbReference type="AlphaFoldDB" id="A0A7U2IAU4"/>
<evidence type="ECO:0000256" key="2">
    <source>
        <dbReference type="ARBA" id="ARBA00023242"/>
    </source>
</evidence>
<evidence type="ECO:0000259" key="4">
    <source>
        <dbReference type="PROSITE" id="PS50048"/>
    </source>
</evidence>
<sequence length="712" mass="79240">MPKHTRSRVKPLLTCPADGCANCKQKRIKCDENRPFCRNCQDQQVQCPGFARQLQWKSCNVALPSISPKKIRRSSRRRDQALASQSGPDSLDGTGSAGLQAQQNTCYTNLRESPTVVPDSHGESPRPTASVSSSEDSSKQYWEGDDTLQAGEHILTPNAHQRRSIPESISSAHQHLFEPPGVDLDSTLGLICDETSFEMATGKSPRSRAKSIMANSGPLFLNEPECDQAVELCLMTPELFNNQECDSSSQDTETKRLLTKHYFDQICRILSCFDSHENPFRADIAQEMLTCDYIYDCVASLSAAHLANSVSSMEMIVLRHQSRALLGLSDVIQTMQSGTNAINFQQLAGLSQRSSIHQALLASLLLGVSSAWYDASVLGLPYLHGARLLFRAWLIDQDLCDYSADEHIALDRRQSFIVGAMAYLECLNALVVDQPLDSSHYLRRFLKCGSEQRVYPNPWTGISTSLFIIFADVGALVKRQRSATFVSTSEPIELCESAEAQNMLKEARYLYKQTLQQESSSTESIEETKDPTTPLEDLVLIHNVYRLVILLELLLAFPRLADEDTVDLEQSGESLGSPTIELATAALSMIFSLPEHSGANIMLAVPLLCAGSALQSPTLRNSAAFDLSSNSFTGLRKKLTPMMWRLKTIQMWRRQVEWQIQHLYGRVGVAPVQRLMVLLRAVWERADAAGVDQEPSHWMTVMVQEKLETVFG</sequence>
<dbReference type="InterPro" id="IPR001138">
    <property type="entry name" value="Zn2Cys6_DnaBD"/>
</dbReference>
<organism evidence="5 6">
    <name type="scientific">Phaeosphaeria nodorum (strain SN15 / ATCC MYA-4574 / FGSC 10173)</name>
    <name type="common">Glume blotch fungus</name>
    <name type="synonym">Parastagonospora nodorum</name>
    <dbReference type="NCBI Taxonomy" id="321614"/>
    <lineage>
        <taxon>Eukaryota</taxon>
        <taxon>Fungi</taxon>
        <taxon>Dikarya</taxon>
        <taxon>Ascomycota</taxon>
        <taxon>Pezizomycotina</taxon>
        <taxon>Dothideomycetes</taxon>
        <taxon>Pleosporomycetidae</taxon>
        <taxon>Pleosporales</taxon>
        <taxon>Pleosporineae</taxon>
        <taxon>Phaeosphaeriaceae</taxon>
        <taxon>Parastagonospora</taxon>
    </lineage>
</organism>
<comment type="subcellular location">
    <subcellularLocation>
        <location evidence="1">Nucleus</location>
    </subcellularLocation>
</comment>
<keyword evidence="6" id="KW-1185">Reference proteome</keyword>
<dbReference type="Gene3D" id="4.10.240.10">
    <property type="entry name" value="Zn(2)-C6 fungal-type DNA-binding domain"/>
    <property type="match status" value="1"/>
</dbReference>
<accession>A0A7U2IAU4</accession>
<name>A0A7U2IAU4_PHANO</name>
<dbReference type="GO" id="GO:0000981">
    <property type="term" value="F:DNA-binding transcription factor activity, RNA polymerase II-specific"/>
    <property type="evidence" value="ECO:0007669"/>
    <property type="project" value="InterPro"/>
</dbReference>
<dbReference type="PANTHER" id="PTHR37534:SF44">
    <property type="entry name" value="ZN(II)2CYS6 TRANSCRIPTION FACTOR (EUROFUNG)"/>
    <property type="match status" value="1"/>
</dbReference>
<dbReference type="GO" id="GO:0008270">
    <property type="term" value="F:zinc ion binding"/>
    <property type="evidence" value="ECO:0007669"/>
    <property type="project" value="InterPro"/>
</dbReference>
<dbReference type="SUPFAM" id="SSF57701">
    <property type="entry name" value="Zn2/Cys6 DNA-binding domain"/>
    <property type="match status" value="1"/>
</dbReference>
<evidence type="ECO:0000313" key="5">
    <source>
        <dbReference type="EMBL" id="QRD06413.1"/>
    </source>
</evidence>
<dbReference type="GO" id="GO:0005634">
    <property type="term" value="C:nucleus"/>
    <property type="evidence" value="ECO:0007669"/>
    <property type="project" value="UniProtKB-SubCell"/>
</dbReference>
<dbReference type="InterPro" id="IPR036864">
    <property type="entry name" value="Zn2-C6_fun-type_DNA-bd_sf"/>
</dbReference>
<dbReference type="PROSITE" id="PS00463">
    <property type="entry name" value="ZN2_CY6_FUNGAL_1"/>
    <property type="match status" value="1"/>
</dbReference>
<dbReference type="CDD" id="cd00067">
    <property type="entry name" value="GAL4"/>
    <property type="match status" value="1"/>
</dbReference>
<dbReference type="RefSeq" id="XP_001802030.1">
    <property type="nucleotide sequence ID" value="XM_001801978.1"/>
</dbReference>
<protein>
    <recommendedName>
        <fullName evidence="4">Zn(2)-C6 fungal-type domain-containing protein</fullName>
    </recommendedName>
</protein>
<proteinExistence type="predicted"/>
<dbReference type="Pfam" id="PF00172">
    <property type="entry name" value="Zn_clus"/>
    <property type="match status" value="1"/>
</dbReference>
<dbReference type="KEGG" id="pno:SNOG_11792"/>
<reference evidence="6" key="1">
    <citation type="journal article" date="2021" name="BMC Genomics">
        <title>Chromosome-level genome assembly and manually-curated proteome of model necrotroph Parastagonospora nodorum Sn15 reveals a genome-wide trove of candidate effector homologs, and redundancy of virulence-related functions within an accessory chromosome.</title>
        <authorList>
            <person name="Bertazzoni S."/>
            <person name="Jones D.A.B."/>
            <person name="Phan H.T."/>
            <person name="Tan K.-C."/>
            <person name="Hane J.K."/>
        </authorList>
    </citation>
    <scope>NUCLEOTIDE SEQUENCE [LARGE SCALE GENOMIC DNA]</scope>
    <source>
        <strain evidence="6">SN15 / ATCC MYA-4574 / FGSC 10173)</strain>
    </source>
</reference>
<evidence type="ECO:0000256" key="1">
    <source>
        <dbReference type="ARBA" id="ARBA00004123"/>
    </source>
</evidence>
<evidence type="ECO:0000313" key="6">
    <source>
        <dbReference type="Proteomes" id="UP000663193"/>
    </source>
</evidence>
<dbReference type="EMBL" id="CP069042">
    <property type="protein sequence ID" value="QRD06413.1"/>
    <property type="molecule type" value="Genomic_DNA"/>
</dbReference>
<feature type="region of interest" description="Disordered" evidence="3">
    <location>
        <begin position="70"/>
        <end position="98"/>
    </location>
</feature>